<dbReference type="EMBL" id="MWBQ01000046">
    <property type="protein sequence ID" value="OQA59850.1"/>
    <property type="molecule type" value="Genomic_DNA"/>
</dbReference>
<reference evidence="1" key="1">
    <citation type="submission" date="2017-02" db="EMBL/GenBank/DDBJ databases">
        <title>Delving into the versatile metabolic prowess of the omnipresent phylum Bacteroidetes.</title>
        <authorList>
            <person name="Nobu M.K."/>
            <person name="Mei R."/>
            <person name="Narihiro T."/>
            <person name="Kuroda K."/>
            <person name="Liu W.-T."/>
        </authorList>
    </citation>
    <scope>NUCLEOTIDE SEQUENCE</scope>
    <source>
        <strain evidence="1">ADurb.Bin276</strain>
    </source>
</reference>
<proteinExistence type="predicted"/>
<name>A0A1V5SZ88_9BACT</name>
<comment type="caution">
    <text evidence="1">The sequence shown here is derived from an EMBL/GenBank/DDBJ whole genome shotgun (WGS) entry which is preliminary data.</text>
</comment>
<sequence>MEIVCFPSDIDPDGKLYVDEKLEKYKRDYLTYILQFKDAERKLRRDIDREQFDIYVRTEHITYIDGELWEFRFPKQSKRGVLRVYFAFSTIKNDKIILFDCEVKTKKQSNTKTAMKRLRIYRKWEKEVKNHEGKKPKGSI</sequence>
<dbReference type="AlphaFoldDB" id="A0A1V5SZ88"/>
<evidence type="ECO:0000313" key="1">
    <source>
        <dbReference type="EMBL" id="OQA59850.1"/>
    </source>
</evidence>
<accession>A0A1V5SZ88</accession>
<dbReference type="Proteomes" id="UP000485569">
    <property type="component" value="Unassembled WGS sequence"/>
</dbReference>
<organism evidence="1">
    <name type="scientific">Candidatus Atribacter allofermentans</name>
    <dbReference type="NCBI Taxonomy" id="1852833"/>
    <lineage>
        <taxon>Bacteria</taxon>
        <taxon>Pseudomonadati</taxon>
        <taxon>Atribacterota</taxon>
        <taxon>Atribacteria</taxon>
        <taxon>Atribacterales</taxon>
        <taxon>Atribacteraceae</taxon>
        <taxon>Atribacter</taxon>
    </lineage>
</organism>
<gene>
    <name evidence="1" type="ORF">BWY41_00757</name>
</gene>
<protein>
    <submittedName>
        <fullName evidence="1">Uncharacterized protein</fullName>
    </submittedName>
</protein>